<dbReference type="GeneID" id="77006937"/>
<gene>
    <name evidence="1" type="ORF">DJ90_2750</name>
    <name evidence="2" type="ORF">GNQ08_04025</name>
</gene>
<proteinExistence type="predicted"/>
<dbReference type="Proteomes" id="UP000029278">
    <property type="component" value="Unassembled WGS sequence"/>
</dbReference>
<protein>
    <submittedName>
        <fullName evidence="1">Uncharacterized protein</fullName>
    </submittedName>
</protein>
<dbReference type="Proteomes" id="UP000442469">
    <property type="component" value="Unassembled WGS sequence"/>
</dbReference>
<evidence type="ECO:0000313" key="3">
    <source>
        <dbReference type="Proteomes" id="UP000029278"/>
    </source>
</evidence>
<dbReference type="OrthoDB" id="2596614at2"/>
<dbReference type="RefSeq" id="WP_036622612.1">
    <property type="nucleotide sequence ID" value="NZ_BGML01000003.1"/>
</dbReference>
<evidence type="ECO:0000313" key="4">
    <source>
        <dbReference type="Proteomes" id="UP000442469"/>
    </source>
</evidence>
<accession>A0A090ZY69</accession>
<dbReference type="STRING" id="44252.DJ90_2750"/>
<keyword evidence="3" id="KW-1185">Reference proteome</keyword>
<dbReference type="PATRIC" id="fig|44252.3.peg.2678"/>
<evidence type="ECO:0000313" key="1">
    <source>
        <dbReference type="EMBL" id="KFN09046.1"/>
    </source>
</evidence>
<dbReference type="HOGENOM" id="CLU_955948_0_0_9"/>
<evidence type="ECO:0000313" key="2">
    <source>
        <dbReference type="EMBL" id="MUG21595.1"/>
    </source>
</evidence>
<sequence>MEITYYFKNHFHNREEIESFLLHQVKCIAGSEGNFSFTKQEESEEGEEDDLYVKCPFFSFSTSLYDVNNISRVYDLHINYSLYCSVHTDGEKKFLEFLSNMLKSCSGDALLLMDSEYRVLERKRNVLYADSHFFNDDHKVLNLSYKLGVYKNFVLRVEGSFAKEEIKLKSLEILEDSENEDKARVVEDSDDSPGITIVWDDLQIHAIKVRTAVNVMCDHIFTSDDVARLKKMLSFFKSVTTRFAGDYQLTRVQGYWRGYRKESVLLERKNGRVTVNDQEEEAYLLYGFNFN</sequence>
<comment type="caution">
    <text evidence="1">The sequence shown here is derived from an EMBL/GenBank/DDBJ whole genome shotgun (WGS) entry which is preliminary data.</text>
</comment>
<reference evidence="2 4" key="2">
    <citation type="submission" date="2019-11" db="EMBL/GenBank/DDBJ databases">
        <title>Draft genome sequences of five Paenibacillus species of dairy origin.</title>
        <authorList>
            <person name="Olajide A.M."/>
            <person name="Chen S."/>
            <person name="Lapointe G."/>
        </authorList>
    </citation>
    <scope>NUCLEOTIDE SEQUENCE [LARGE SCALE GENOMIC DNA]</scope>
    <source>
        <strain evidence="2 4">3CT49</strain>
    </source>
</reference>
<organism evidence="1 3">
    <name type="scientific">Paenibacillus macerans</name>
    <name type="common">Bacillus macerans</name>
    <dbReference type="NCBI Taxonomy" id="44252"/>
    <lineage>
        <taxon>Bacteria</taxon>
        <taxon>Bacillati</taxon>
        <taxon>Bacillota</taxon>
        <taxon>Bacilli</taxon>
        <taxon>Bacillales</taxon>
        <taxon>Paenibacillaceae</taxon>
        <taxon>Paenibacillus</taxon>
    </lineage>
</organism>
<dbReference type="AlphaFoldDB" id="A0A090ZY69"/>
<dbReference type="EMBL" id="JMQA01000024">
    <property type="protein sequence ID" value="KFN09046.1"/>
    <property type="molecule type" value="Genomic_DNA"/>
</dbReference>
<dbReference type="EMBL" id="WNZZ01000002">
    <property type="protein sequence ID" value="MUG21595.1"/>
    <property type="molecule type" value="Genomic_DNA"/>
</dbReference>
<reference evidence="1 3" key="1">
    <citation type="submission" date="2014-04" db="EMBL/GenBank/DDBJ databases">
        <authorList>
            <person name="Bishop-Lilly K.A."/>
            <person name="Broomall S.M."/>
            <person name="Chain P.S."/>
            <person name="Chertkov O."/>
            <person name="Coyne S.R."/>
            <person name="Daligault H.E."/>
            <person name="Davenport K.W."/>
            <person name="Erkkila T."/>
            <person name="Frey K.G."/>
            <person name="Gibbons H.S."/>
            <person name="Gu W."/>
            <person name="Jaissle J."/>
            <person name="Johnson S.L."/>
            <person name="Koroleva G.I."/>
            <person name="Ladner J.T."/>
            <person name="Lo C.-C."/>
            <person name="Minogue T.D."/>
            <person name="Munk C."/>
            <person name="Palacios G.F."/>
            <person name="Redden C.L."/>
            <person name="Rosenzweig C.N."/>
            <person name="Scholz M.B."/>
            <person name="Teshima H."/>
            <person name="Xu Y."/>
        </authorList>
    </citation>
    <scope>NUCLEOTIDE SEQUENCE [LARGE SCALE GENOMIC DNA]</scope>
    <source>
        <strain evidence="1 3">8244</strain>
    </source>
</reference>
<name>A0A090ZY69_PAEMA</name>